<dbReference type="Proteomes" id="UP000614996">
    <property type="component" value="Unassembled WGS sequence"/>
</dbReference>
<feature type="transmembrane region" description="Helical" evidence="2">
    <location>
        <begin position="151"/>
        <end position="175"/>
    </location>
</feature>
<dbReference type="AlphaFoldDB" id="A0A8J4AGF6"/>
<keyword evidence="2" id="KW-0472">Membrane</keyword>
<comment type="caution">
    <text evidence="3">The sequence shown here is derived from an EMBL/GenBank/DDBJ whole genome shotgun (WGS) entry which is preliminary data.</text>
</comment>
<keyword evidence="2" id="KW-0812">Transmembrane</keyword>
<reference evidence="4" key="1">
    <citation type="journal article" date="2021" name="Int. J. Syst. Evol. Microbiol.">
        <title>Actinocatenispora comari sp. nov., an endophytic actinomycete isolated from aerial parts of Comarum salesowianum.</title>
        <authorList>
            <person name="Oyunbileg N."/>
            <person name="Iizaka Y."/>
            <person name="Hamada M."/>
            <person name="Davaapurev B.O."/>
            <person name="Fukumoto A."/>
            <person name="Tsetseg B."/>
            <person name="Kato F."/>
            <person name="Tamura T."/>
            <person name="Batkhuu J."/>
            <person name="Anzai Y."/>
        </authorList>
    </citation>
    <scope>NUCLEOTIDE SEQUENCE [LARGE SCALE GENOMIC DNA]</scope>
    <source>
        <strain evidence="4">NUM-2625</strain>
    </source>
</reference>
<evidence type="ECO:0000313" key="4">
    <source>
        <dbReference type="Proteomes" id="UP000614996"/>
    </source>
</evidence>
<keyword evidence="2" id="KW-1133">Transmembrane helix</keyword>
<evidence type="ECO:0000313" key="3">
    <source>
        <dbReference type="EMBL" id="GIL30794.1"/>
    </source>
</evidence>
<name>A0A8J4AGF6_9ACTN</name>
<protein>
    <submittedName>
        <fullName evidence="3">Uncharacterized protein</fullName>
    </submittedName>
</protein>
<organism evidence="3 4">
    <name type="scientific">Actinocatenispora comari</name>
    <dbReference type="NCBI Taxonomy" id="2807577"/>
    <lineage>
        <taxon>Bacteria</taxon>
        <taxon>Bacillati</taxon>
        <taxon>Actinomycetota</taxon>
        <taxon>Actinomycetes</taxon>
        <taxon>Micromonosporales</taxon>
        <taxon>Micromonosporaceae</taxon>
        <taxon>Actinocatenispora</taxon>
    </lineage>
</organism>
<keyword evidence="4" id="KW-1185">Reference proteome</keyword>
<feature type="transmembrane region" description="Helical" evidence="2">
    <location>
        <begin position="78"/>
        <end position="99"/>
    </location>
</feature>
<feature type="transmembrane region" description="Helical" evidence="2">
    <location>
        <begin position="24"/>
        <end position="43"/>
    </location>
</feature>
<feature type="region of interest" description="Disordered" evidence="1">
    <location>
        <begin position="198"/>
        <end position="219"/>
    </location>
</feature>
<gene>
    <name evidence="3" type="ORF">NUM_60480</name>
</gene>
<sequence>MIVGAEGNAPEPARQWPARLSGSLLLGQGAVLLVAAGCAWWQLRSAGQWVAAATAAHPLSAADTREATAAVAAIAEDVVAYSLATAPLFLLGGVWLLLARSQPSRTVALVVVAIGSMCCIANEACIGSTTQSETADAIMVAVPSQPAWQNLIGALADGWLLTPLVSLVVAVLVGVQRSWDGDADARMTAFLGRARPGPMAGELARHRPETGWPRPPAGR</sequence>
<evidence type="ECO:0000256" key="2">
    <source>
        <dbReference type="SAM" id="Phobius"/>
    </source>
</evidence>
<evidence type="ECO:0000256" key="1">
    <source>
        <dbReference type="SAM" id="MobiDB-lite"/>
    </source>
</evidence>
<dbReference type="EMBL" id="BOPO01000127">
    <property type="protein sequence ID" value="GIL30794.1"/>
    <property type="molecule type" value="Genomic_DNA"/>
</dbReference>
<dbReference type="RefSeq" id="WP_207128385.1">
    <property type="nucleotide sequence ID" value="NZ_BOPO01000127.1"/>
</dbReference>
<feature type="transmembrane region" description="Helical" evidence="2">
    <location>
        <begin position="106"/>
        <end position="131"/>
    </location>
</feature>
<proteinExistence type="predicted"/>
<accession>A0A8J4AGF6</accession>